<name>A0AAN6VGL3_9PEZI</name>
<feature type="transmembrane region" description="Helical" evidence="7">
    <location>
        <begin position="229"/>
        <end position="250"/>
    </location>
</feature>
<evidence type="ECO:0000256" key="4">
    <source>
        <dbReference type="ARBA" id="ARBA00023136"/>
    </source>
</evidence>
<feature type="transmembrane region" description="Helical" evidence="7">
    <location>
        <begin position="149"/>
        <end position="171"/>
    </location>
</feature>
<dbReference type="EMBL" id="MU857044">
    <property type="protein sequence ID" value="KAK4150899.1"/>
    <property type="molecule type" value="Genomic_DNA"/>
</dbReference>
<gene>
    <name evidence="9" type="ORF">C8A00DRAFT_36475</name>
</gene>
<feature type="compositionally biased region" description="Basic and acidic residues" evidence="6">
    <location>
        <begin position="397"/>
        <end position="409"/>
    </location>
</feature>
<feature type="transmembrane region" description="Helical" evidence="7">
    <location>
        <begin position="59"/>
        <end position="79"/>
    </location>
</feature>
<feature type="transmembrane region" description="Helical" evidence="7">
    <location>
        <begin position="262"/>
        <end position="287"/>
    </location>
</feature>
<evidence type="ECO:0000256" key="5">
    <source>
        <dbReference type="ARBA" id="ARBA00038359"/>
    </source>
</evidence>
<dbReference type="PANTHER" id="PTHR33048">
    <property type="entry name" value="PTH11-LIKE INTEGRAL MEMBRANE PROTEIN (AFU_ORTHOLOGUE AFUA_5G11245)"/>
    <property type="match status" value="1"/>
</dbReference>
<dbReference type="PANTHER" id="PTHR33048:SF92">
    <property type="entry name" value="INTEGRAL MEMBRANE PROTEIN"/>
    <property type="match status" value="1"/>
</dbReference>
<reference evidence="9" key="2">
    <citation type="submission" date="2023-05" db="EMBL/GenBank/DDBJ databases">
        <authorList>
            <consortium name="Lawrence Berkeley National Laboratory"/>
            <person name="Steindorff A."/>
            <person name="Hensen N."/>
            <person name="Bonometti L."/>
            <person name="Westerberg I."/>
            <person name="Brannstrom I.O."/>
            <person name="Guillou S."/>
            <person name="Cros-Aarteil S."/>
            <person name="Calhoun S."/>
            <person name="Haridas S."/>
            <person name="Kuo A."/>
            <person name="Mondo S."/>
            <person name="Pangilinan J."/>
            <person name="Riley R."/>
            <person name="Labutti K."/>
            <person name="Andreopoulos B."/>
            <person name="Lipzen A."/>
            <person name="Chen C."/>
            <person name="Yanf M."/>
            <person name="Daum C."/>
            <person name="Ng V."/>
            <person name="Clum A."/>
            <person name="Ohm R."/>
            <person name="Martin F."/>
            <person name="Silar P."/>
            <person name="Natvig D."/>
            <person name="Lalanne C."/>
            <person name="Gautier V."/>
            <person name="Ament-Velasquez S.L."/>
            <person name="Kruys A."/>
            <person name="Hutchinson M.I."/>
            <person name="Powell A.J."/>
            <person name="Barry K."/>
            <person name="Miller A.N."/>
            <person name="Grigoriev I.V."/>
            <person name="Debuchy R."/>
            <person name="Gladieux P."/>
            <person name="Thoren M.H."/>
            <person name="Johannesson H."/>
        </authorList>
    </citation>
    <scope>NUCLEOTIDE SEQUENCE</scope>
    <source>
        <strain evidence="9">CBS 538.74</strain>
    </source>
</reference>
<accession>A0AAN6VGL3</accession>
<proteinExistence type="inferred from homology"/>
<feature type="region of interest" description="Disordered" evidence="6">
    <location>
        <begin position="292"/>
        <end position="318"/>
    </location>
</feature>
<feature type="region of interest" description="Disordered" evidence="6">
    <location>
        <begin position="433"/>
        <end position="471"/>
    </location>
</feature>
<evidence type="ECO:0000256" key="7">
    <source>
        <dbReference type="SAM" id="Phobius"/>
    </source>
</evidence>
<comment type="caution">
    <text evidence="9">The sequence shown here is derived from an EMBL/GenBank/DDBJ whole genome shotgun (WGS) entry which is preliminary data.</text>
</comment>
<dbReference type="InterPro" id="IPR052337">
    <property type="entry name" value="SAT4-like"/>
</dbReference>
<feature type="transmembrane region" description="Helical" evidence="7">
    <location>
        <begin position="191"/>
        <end position="217"/>
    </location>
</feature>
<feature type="compositionally biased region" description="Polar residues" evidence="6">
    <location>
        <begin position="451"/>
        <end position="462"/>
    </location>
</feature>
<organism evidence="9 10">
    <name type="scientific">Chaetomidium leptoderma</name>
    <dbReference type="NCBI Taxonomy" id="669021"/>
    <lineage>
        <taxon>Eukaryota</taxon>
        <taxon>Fungi</taxon>
        <taxon>Dikarya</taxon>
        <taxon>Ascomycota</taxon>
        <taxon>Pezizomycotina</taxon>
        <taxon>Sordariomycetes</taxon>
        <taxon>Sordariomycetidae</taxon>
        <taxon>Sordariales</taxon>
        <taxon>Chaetomiaceae</taxon>
        <taxon>Chaetomidium</taxon>
    </lineage>
</organism>
<keyword evidence="4 7" id="KW-0472">Membrane</keyword>
<evidence type="ECO:0000259" key="8">
    <source>
        <dbReference type="Pfam" id="PF20684"/>
    </source>
</evidence>
<reference evidence="9" key="1">
    <citation type="journal article" date="2023" name="Mol. Phylogenet. Evol.">
        <title>Genome-scale phylogeny and comparative genomics of the fungal order Sordariales.</title>
        <authorList>
            <person name="Hensen N."/>
            <person name="Bonometti L."/>
            <person name="Westerberg I."/>
            <person name="Brannstrom I.O."/>
            <person name="Guillou S."/>
            <person name="Cros-Aarteil S."/>
            <person name="Calhoun S."/>
            <person name="Haridas S."/>
            <person name="Kuo A."/>
            <person name="Mondo S."/>
            <person name="Pangilinan J."/>
            <person name="Riley R."/>
            <person name="LaButti K."/>
            <person name="Andreopoulos B."/>
            <person name="Lipzen A."/>
            <person name="Chen C."/>
            <person name="Yan M."/>
            <person name="Daum C."/>
            <person name="Ng V."/>
            <person name="Clum A."/>
            <person name="Steindorff A."/>
            <person name="Ohm R.A."/>
            <person name="Martin F."/>
            <person name="Silar P."/>
            <person name="Natvig D.O."/>
            <person name="Lalanne C."/>
            <person name="Gautier V."/>
            <person name="Ament-Velasquez S.L."/>
            <person name="Kruys A."/>
            <person name="Hutchinson M.I."/>
            <person name="Powell A.J."/>
            <person name="Barry K."/>
            <person name="Miller A.N."/>
            <person name="Grigoriev I.V."/>
            <person name="Debuchy R."/>
            <person name="Gladieux P."/>
            <person name="Hiltunen Thoren M."/>
            <person name="Johannesson H."/>
        </authorList>
    </citation>
    <scope>NUCLEOTIDE SEQUENCE</scope>
    <source>
        <strain evidence="9">CBS 538.74</strain>
    </source>
</reference>
<dbReference type="GO" id="GO:0016020">
    <property type="term" value="C:membrane"/>
    <property type="evidence" value="ECO:0007669"/>
    <property type="project" value="UniProtKB-SubCell"/>
</dbReference>
<comment type="subcellular location">
    <subcellularLocation>
        <location evidence="1">Membrane</location>
        <topology evidence="1">Multi-pass membrane protein</topology>
    </subcellularLocation>
</comment>
<feature type="transmembrane region" description="Helical" evidence="7">
    <location>
        <begin position="24"/>
        <end position="47"/>
    </location>
</feature>
<feature type="domain" description="Rhodopsin" evidence="8">
    <location>
        <begin position="44"/>
        <end position="287"/>
    </location>
</feature>
<keyword evidence="2 7" id="KW-0812">Transmembrane</keyword>
<feature type="region of interest" description="Disordered" evidence="6">
    <location>
        <begin position="385"/>
        <end position="420"/>
    </location>
</feature>
<keyword evidence="3 7" id="KW-1133">Transmembrane helix</keyword>
<dbReference type="Pfam" id="PF20684">
    <property type="entry name" value="Fung_rhodopsin"/>
    <property type="match status" value="1"/>
</dbReference>
<dbReference type="InterPro" id="IPR049326">
    <property type="entry name" value="Rhodopsin_dom_fungi"/>
</dbReference>
<evidence type="ECO:0000256" key="3">
    <source>
        <dbReference type="ARBA" id="ARBA00022989"/>
    </source>
</evidence>
<dbReference type="Proteomes" id="UP001302745">
    <property type="component" value="Unassembled WGS sequence"/>
</dbReference>
<comment type="similarity">
    <text evidence="5">Belongs to the SAT4 family.</text>
</comment>
<evidence type="ECO:0000313" key="10">
    <source>
        <dbReference type="Proteomes" id="UP001302745"/>
    </source>
</evidence>
<evidence type="ECO:0000256" key="6">
    <source>
        <dbReference type="SAM" id="MobiDB-lite"/>
    </source>
</evidence>
<evidence type="ECO:0000256" key="1">
    <source>
        <dbReference type="ARBA" id="ARBA00004141"/>
    </source>
</evidence>
<evidence type="ECO:0000256" key="2">
    <source>
        <dbReference type="ARBA" id="ARBA00022692"/>
    </source>
</evidence>
<keyword evidence="10" id="KW-1185">Reference proteome</keyword>
<feature type="transmembrane region" description="Helical" evidence="7">
    <location>
        <begin position="118"/>
        <end position="137"/>
    </location>
</feature>
<dbReference type="AlphaFoldDB" id="A0AAN6VGL3"/>
<feature type="compositionally biased region" description="Gly residues" evidence="6">
    <location>
        <begin position="298"/>
        <end position="315"/>
    </location>
</feature>
<sequence length="471" mass="51832">MAQSESAVIPLDELVDGLASIKRMAFKSTVGIFFGLSILSVLARAGIRLRTRRTLSLDDYLLFAAAVFLSAATGLMYNICDNLYLSTAIRLDTSIVGRLGIDRLMSLVNSAVQENHSFLILAWTATFLVKFSFLAFFKQLIWNVAGVRRYYWTVVAVTVISWLFLIAEPFILCSSFGMESLQCFEESKNLLYISMTGLVTGLDAITDLMIVSIPIIVLHRARMRTSQKVALGVFLCLSLVMVVFSITRVSKISGVSGVDVPWVFFWQFMEASIAVLMGSLTVFRTLLISESNKRRGSPPGGGDGKGASPGGGGGSPWKRPRDYYAFHHRIRFLGRSKEHGDLESQDGLPDIPGGTMTGLRTFIRRNNRDSGVKTGAMLTEVSQHSTLAEEDSMVLSGKEKEEKAREEVRQLSASPVPRNPPIAYHYPIWRPQPVPVQGQVGTHEDAPWTDASPQATQTSLGGTTVHDRRGS</sequence>
<evidence type="ECO:0000313" key="9">
    <source>
        <dbReference type="EMBL" id="KAK4150899.1"/>
    </source>
</evidence>
<protein>
    <recommendedName>
        <fullName evidence="8">Rhodopsin domain-containing protein</fullName>
    </recommendedName>
</protein>